<evidence type="ECO:0000313" key="1">
    <source>
        <dbReference type="EMBL" id="ERT61263.1"/>
    </source>
</evidence>
<organism evidence="1 2">
    <name type="scientific">Megasphaera vaginalis</name>
    <name type="common">ex Srinivasan et al. 2021</name>
    <dbReference type="NCBI Taxonomy" id="1111454"/>
    <lineage>
        <taxon>Bacteria</taxon>
        <taxon>Bacillati</taxon>
        <taxon>Bacillota</taxon>
        <taxon>Negativicutes</taxon>
        <taxon>Veillonellales</taxon>
        <taxon>Veillonellaceae</taxon>
        <taxon>Megasphaera</taxon>
    </lineage>
</organism>
<evidence type="ECO:0000313" key="2">
    <source>
        <dbReference type="Proteomes" id="UP000017090"/>
    </source>
</evidence>
<protein>
    <submittedName>
        <fullName evidence="1">Uncharacterized protein</fullName>
    </submittedName>
</protein>
<dbReference type="eggNOG" id="ENOG50332HW">
    <property type="taxonomic scope" value="Bacteria"/>
</dbReference>
<dbReference type="PATRIC" id="fig|1111454.3.peg.666"/>
<gene>
    <name evidence="1" type="ORF">HMPREF1250_0172</name>
</gene>
<comment type="caution">
    <text evidence="1">The sequence shown here is derived from an EMBL/GenBank/DDBJ whole genome shotgun (WGS) entry which is preliminary data.</text>
</comment>
<dbReference type="RefSeq" id="WP_023053166.1">
    <property type="nucleotide sequence ID" value="NZ_AWXA01000010.1"/>
</dbReference>
<keyword evidence="2" id="KW-1185">Reference proteome</keyword>
<sequence>MLPKIEMVKKALSSLHTSTCIIHTYSNGAMDENTGIVDDVETASDPIPCRLSFNSSPTTDGEGIAQAAQTATLFLDPSIVVIAGSDIDVIQNGRTMEFTAAGVPEVYQGHQEINLVDRVKYHG</sequence>
<dbReference type="OrthoDB" id="2942871at2"/>
<accession>U7US28</accession>
<dbReference type="STRING" id="1111454.HMPREF1250_0172"/>
<reference evidence="1 2" key="1">
    <citation type="submission" date="2013-09" db="EMBL/GenBank/DDBJ databases">
        <authorList>
            <person name="Durkin A.S."/>
            <person name="Haft D.R."/>
            <person name="McCorrison J."/>
            <person name="Torralba M."/>
            <person name="Gillis M."/>
            <person name="Haft D.H."/>
            <person name="Methe B."/>
            <person name="Sutton G."/>
            <person name="Nelson K.E."/>
        </authorList>
    </citation>
    <scope>NUCLEOTIDE SEQUENCE [LARGE SCALE GENOMIC DNA]</scope>
    <source>
        <strain evidence="1 2">BV3C16-1</strain>
    </source>
</reference>
<dbReference type="Proteomes" id="UP000017090">
    <property type="component" value="Unassembled WGS sequence"/>
</dbReference>
<name>U7US28_9FIRM</name>
<dbReference type="AlphaFoldDB" id="U7US28"/>
<proteinExistence type="predicted"/>
<dbReference type="EMBL" id="AWXA01000010">
    <property type="protein sequence ID" value="ERT61263.1"/>
    <property type="molecule type" value="Genomic_DNA"/>
</dbReference>